<dbReference type="GO" id="GO:0003713">
    <property type="term" value="F:transcription coactivator activity"/>
    <property type="evidence" value="ECO:0007669"/>
    <property type="project" value="InterPro"/>
</dbReference>
<gene>
    <name evidence="6" type="ORF">NMOB1V02_LOCUS6469</name>
</gene>
<evidence type="ECO:0000256" key="1">
    <source>
        <dbReference type="ARBA" id="ARBA00004123"/>
    </source>
</evidence>
<dbReference type="GO" id="GO:0007219">
    <property type="term" value="P:Notch signaling pathway"/>
    <property type="evidence" value="ECO:0007669"/>
    <property type="project" value="InterPro"/>
</dbReference>
<dbReference type="EMBL" id="CAJPEX010001355">
    <property type="protein sequence ID" value="CAG0918924.1"/>
    <property type="molecule type" value="Genomic_DNA"/>
</dbReference>
<dbReference type="GO" id="GO:0016607">
    <property type="term" value="C:nuclear speck"/>
    <property type="evidence" value="ECO:0007669"/>
    <property type="project" value="InterPro"/>
</dbReference>
<proteinExistence type="inferred from homology"/>
<accession>A0A7R9GDU8</accession>
<feature type="region of interest" description="Disordered" evidence="4">
    <location>
        <begin position="73"/>
        <end position="120"/>
    </location>
</feature>
<dbReference type="SMART" id="SM01275">
    <property type="entry name" value="MamL-1"/>
    <property type="match status" value="1"/>
</dbReference>
<dbReference type="EMBL" id="OA883392">
    <property type="protein sequence ID" value="CAD7278772.1"/>
    <property type="molecule type" value="Genomic_DNA"/>
</dbReference>
<keyword evidence="7" id="KW-1185">Reference proteome</keyword>
<evidence type="ECO:0000313" key="6">
    <source>
        <dbReference type="EMBL" id="CAD7278772.1"/>
    </source>
</evidence>
<organism evidence="6">
    <name type="scientific">Notodromas monacha</name>
    <dbReference type="NCBI Taxonomy" id="399045"/>
    <lineage>
        <taxon>Eukaryota</taxon>
        <taxon>Metazoa</taxon>
        <taxon>Ecdysozoa</taxon>
        <taxon>Arthropoda</taxon>
        <taxon>Crustacea</taxon>
        <taxon>Oligostraca</taxon>
        <taxon>Ostracoda</taxon>
        <taxon>Podocopa</taxon>
        <taxon>Podocopida</taxon>
        <taxon>Cypridocopina</taxon>
        <taxon>Cypridoidea</taxon>
        <taxon>Cyprididae</taxon>
        <taxon>Notodromas</taxon>
    </lineage>
</organism>
<dbReference type="Pfam" id="PF09596">
    <property type="entry name" value="MamL-1"/>
    <property type="match status" value="1"/>
</dbReference>
<evidence type="ECO:0000259" key="5">
    <source>
        <dbReference type="SMART" id="SM01275"/>
    </source>
</evidence>
<dbReference type="InterPro" id="IPR046370">
    <property type="entry name" value="MAML_N_sf"/>
</dbReference>
<feature type="domain" description="Neurogenic mastermind-like N-terminal" evidence="5">
    <location>
        <begin position="20"/>
        <end position="79"/>
    </location>
</feature>
<protein>
    <recommendedName>
        <fullName evidence="5">Neurogenic mastermind-like N-terminal domain-containing protein</fullName>
    </recommendedName>
</protein>
<dbReference type="AlphaFoldDB" id="A0A7R9GDU8"/>
<evidence type="ECO:0000256" key="4">
    <source>
        <dbReference type="SAM" id="MobiDB-lite"/>
    </source>
</evidence>
<reference evidence="6" key="1">
    <citation type="submission" date="2020-11" db="EMBL/GenBank/DDBJ databases">
        <authorList>
            <person name="Tran Van P."/>
        </authorList>
    </citation>
    <scope>NUCLEOTIDE SEQUENCE</scope>
</reference>
<feature type="compositionally biased region" description="Basic and acidic residues" evidence="4">
    <location>
        <begin position="73"/>
        <end position="110"/>
    </location>
</feature>
<sequence length="381" mass="42422">METYRMHAGACMHHPDVSSPKSQVVIERLRRRMEVYASHQRRSLTHNTVVDPIAMDQSLHETKLLHQRFLEAKAKKASKKAPESTKKPDKEEKKDEEEKCEIKAEKKEEPSPVCKIEQPSPEPSLALTLCEVKEEPMSNPGSIAEDIGSLVGDDETDLNDLVLDLPTLAQDWDLGELGKDLGNDFDRLVTELKTDQRTGGIVTAQNCEVSARVPHNSGAYGVIRVSAPMMNPNPHYLKCQSWMPPQVTNNVQGMTQQPQQMVMSDNHVDVPGNPYRPQNCINPMTQQQMNIQAQQQHHIQLQAAQGGYRMETQGSSAGMAQIDTTGVPTDLDFFDANFSFSGEDQDLFKSLDSIVSHGCPPGDAEWMRALIVLLVTLSVVE</sequence>
<evidence type="ECO:0000256" key="2">
    <source>
        <dbReference type="ARBA" id="ARBA00008081"/>
    </source>
</evidence>
<name>A0A7R9GDU8_9CRUS</name>
<comment type="subcellular location">
    <subcellularLocation>
        <location evidence="1">Nucleus</location>
    </subcellularLocation>
</comment>
<evidence type="ECO:0000256" key="3">
    <source>
        <dbReference type="ARBA" id="ARBA00023242"/>
    </source>
</evidence>
<dbReference type="Gene3D" id="6.10.250.970">
    <property type="match status" value="1"/>
</dbReference>
<dbReference type="GO" id="GO:0045944">
    <property type="term" value="P:positive regulation of transcription by RNA polymerase II"/>
    <property type="evidence" value="ECO:0007669"/>
    <property type="project" value="InterPro"/>
</dbReference>
<evidence type="ECO:0000313" key="7">
    <source>
        <dbReference type="Proteomes" id="UP000678499"/>
    </source>
</evidence>
<comment type="similarity">
    <text evidence="2">Belongs to the mastermind family.</text>
</comment>
<keyword evidence="3" id="KW-0539">Nucleus</keyword>
<dbReference type="Proteomes" id="UP000678499">
    <property type="component" value="Unassembled WGS sequence"/>
</dbReference>
<dbReference type="InterPro" id="IPR019082">
    <property type="entry name" value="Mastermind-like_N"/>
</dbReference>